<keyword evidence="2" id="KW-0812">Transmembrane</keyword>
<dbReference type="EMBL" id="BAAANL010000001">
    <property type="protein sequence ID" value="GAA1851954.1"/>
    <property type="molecule type" value="Genomic_DNA"/>
</dbReference>
<evidence type="ECO:0008006" key="5">
    <source>
        <dbReference type="Google" id="ProtNLM"/>
    </source>
</evidence>
<feature type="transmembrane region" description="Helical" evidence="2">
    <location>
        <begin position="40"/>
        <end position="58"/>
    </location>
</feature>
<evidence type="ECO:0000256" key="2">
    <source>
        <dbReference type="SAM" id="Phobius"/>
    </source>
</evidence>
<comment type="caution">
    <text evidence="3">The sequence shown here is derived from an EMBL/GenBank/DDBJ whole genome shotgun (WGS) entry which is preliminary data.</text>
</comment>
<name>A0ABN2N5C0_9MICO</name>
<keyword evidence="2" id="KW-1133">Transmembrane helix</keyword>
<feature type="region of interest" description="Disordered" evidence="1">
    <location>
        <begin position="113"/>
        <end position="149"/>
    </location>
</feature>
<gene>
    <name evidence="3" type="ORF">GCM10009751_05620</name>
</gene>
<sequence>MRSAPLVELLVELLAALLLELSAGLRLGPARGLGVLWHDLVLGSRFGVLLLGLVMPAVRRRRRGLRRRRPVRRLLVGPVERGLPPGRLLRGLVRLGGELPGIVPHVLRGGRRPGLRGPGPGLLLADPSRERVRPGPGLLRSGNPGDGRRRGLLVGRAGPAAPRAVVRQRAVVR</sequence>
<evidence type="ECO:0000256" key="1">
    <source>
        <dbReference type="SAM" id="MobiDB-lite"/>
    </source>
</evidence>
<protein>
    <recommendedName>
        <fullName evidence="5">Secreted protein</fullName>
    </recommendedName>
</protein>
<organism evidence="3 4">
    <name type="scientific">Myceligenerans crystallogenes</name>
    <dbReference type="NCBI Taxonomy" id="316335"/>
    <lineage>
        <taxon>Bacteria</taxon>
        <taxon>Bacillati</taxon>
        <taxon>Actinomycetota</taxon>
        <taxon>Actinomycetes</taxon>
        <taxon>Micrococcales</taxon>
        <taxon>Promicromonosporaceae</taxon>
        <taxon>Myceligenerans</taxon>
    </lineage>
</organism>
<keyword evidence="2" id="KW-0472">Membrane</keyword>
<evidence type="ECO:0000313" key="4">
    <source>
        <dbReference type="Proteomes" id="UP001501094"/>
    </source>
</evidence>
<proteinExistence type="predicted"/>
<accession>A0ABN2N5C0</accession>
<reference evidence="3 4" key="1">
    <citation type="journal article" date="2019" name="Int. J. Syst. Evol. Microbiol.">
        <title>The Global Catalogue of Microorganisms (GCM) 10K type strain sequencing project: providing services to taxonomists for standard genome sequencing and annotation.</title>
        <authorList>
            <consortium name="The Broad Institute Genomics Platform"/>
            <consortium name="The Broad Institute Genome Sequencing Center for Infectious Disease"/>
            <person name="Wu L."/>
            <person name="Ma J."/>
        </authorList>
    </citation>
    <scope>NUCLEOTIDE SEQUENCE [LARGE SCALE GENOMIC DNA]</scope>
    <source>
        <strain evidence="3 4">JCM 14326</strain>
    </source>
</reference>
<evidence type="ECO:0000313" key="3">
    <source>
        <dbReference type="EMBL" id="GAA1851954.1"/>
    </source>
</evidence>
<keyword evidence="4" id="KW-1185">Reference proteome</keyword>
<dbReference type="Proteomes" id="UP001501094">
    <property type="component" value="Unassembled WGS sequence"/>
</dbReference>